<sequence>MKREFLKELGLEDSVIDKVMGENGKDVEKQKKETEKVTEKIKGLEIELEANKQTLDEANSQIEKFKEMDIEGIKNSAEEWKTKYESFQTEAENQKTELEKKMKTQEYEFSAKDYINSLKFANDFTKNAFLKEFVGQELKLSDGKFLGADDYIKQFKENNPGVFADENTNPDNQQNQNTYVYQPKGGSEGGQEVAAQIASAIAGTI</sequence>
<gene>
    <name evidence="2" type="ORF">BS101_18385</name>
</gene>
<organism evidence="2 3">
    <name type="scientific">Clostridium kluyveri</name>
    <dbReference type="NCBI Taxonomy" id="1534"/>
    <lineage>
        <taxon>Bacteria</taxon>
        <taxon>Bacillati</taxon>
        <taxon>Bacillota</taxon>
        <taxon>Clostridia</taxon>
        <taxon>Eubacteriales</taxon>
        <taxon>Clostridiaceae</taxon>
        <taxon>Clostridium</taxon>
    </lineage>
</organism>
<dbReference type="OrthoDB" id="363305at2"/>
<protein>
    <recommendedName>
        <fullName evidence="4">Phage minor structural protein GP20</fullName>
    </recommendedName>
</protein>
<dbReference type="Gene3D" id="1.20.58.60">
    <property type="match status" value="1"/>
</dbReference>
<dbReference type="RefSeq" id="WP_073540140.1">
    <property type="nucleotide sequence ID" value="NZ_CP018335.1"/>
</dbReference>
<evidence type="ECO:0008006" key="4">
    <source>
        <dbReference type="Google" id="ProtNLM"/>
    </source>
</evidence>
<feature type="coiled-coil region" evidence="1">
    <location>
        <begin position="27"/>
        <end position="108"/>
    </location>
</feature>
<keyword evidence="1" id="KW-0175">Coiled coil</keyword>
<dbReference type="InterPro" id="IPR009636">
    <property type="entry name" value="SCAF"/>
</dbReference>
<dbReference type="Proteomes" id="UP000184604">
    <property type="component" value="Chromosome"/>
</dbReference>
<evidence type="ECO:0000313" key="3">
    <source>
        <dbReference type="Proteomes" id="UP000184604"/>
    </source>
</evidence>
<name>A0A1L5FC57_CLOKL</name>
<reference evidence="2 3" key="1">
    <citation type="submission" date="2016-12" db="EMBL/GenBank/DDBJ databases">
        <title>Complete genome sequence of Clostridium kluyveri JZZ isolated from the pit mud of a Chinese flavor liquor-making factory.</title>
        <authorList>
            <person name="Wang Y."/>
        </authorList>
    </citation>
    <scope>NUCLEOTIDE SEQUENCE [LARGE SCALE GENOMIC DNA]</scope>
    <source>
        <strain evidence="2 3">JZZ</strain>
    </source>
</reference>
<evidence type="ECO:0000256" key="1">
    <source>
        <dbReference type="SAM" id="Coils"/>
    </source>
</evidence>
<proteinExistence type="predicted"/>
<dbReference type="Pfam" id="PF06810">
    <property type="entry name" value="Phage_scaffold"/>
    <property type="match status" value="1"/>
</dbReference>
<evidence type="ECO:0000313" key="2">
    <source>
        <dbReference type="EMBL" id="APM40553.1"/>
    </source>
</evidence>
<dbReference type="EMBL" id="CP018335">
    <property type="protein sequence ID" value="APM40553.1"/>
    <property type="molecule type" value="Genomic_DNA"/>
</dbReference>
<accession>A0A1L5FC57</accession>
<dbReference type="AlphaFoldDB" id="A0A1L5FC57"/>